<evidence type="ECO:0008006" key="5">
    <source>
        <dbReference type="Google" id="ProtNLM"/>
    </source>
</evidence>
<keyword evidence="4" id="KW-1185">Reference proteome</keyword>
<evidence type="ECO:0000256" key="1">
    <source>
        <dbReference type="SAM" id="MobiDB-lite"/>
    </source>
</evidence>
<evidence type="ECO:0000313" key="4">
    <source>
        <dbReference type="Proteomes" id="UP000291116"/>
    </source>
</evidence>
<reference evidence="3 4" key="1">
    <citation type="submission" date="2019-01" db="EMBL/GenBank/DDBJ databases">
        <authorList>
            <person name="Ferrante I. M."/>
        </authorList>
    </citation>
    <scope>NUCLEOTIDE SEQUENCE [LARGE SCALE GENOMIC DNA]</scope>
    <source>
        <strain evidence="3 4">B856</strain>
    </source>
</reference>
<feature type="chain" id="PRO_5019299646" description="NmrA-like domain-containing protein" evidence="2">
    <location>
        <begin position="20"/>
        <end position="397"/>
    </location>
</feature>
<name>A0A448Z3D9_9STRA</name>
<gene>
    <name evidence="3" type="ORF">PSNMU_V1.4_AUG-EV-PASAV3_0032900</name>
</gene>
<protein>
    <recommendedName>
        <fullName evidence="5">NmrA-like domain-containing protein</fullName>
    </recommendedName>
</protein>
<feature type="region of interest" description="Disordered" evidence="1">
    <location>
        <begin position="23"/>
        <end position="45"/>
    </location>
</feature>
<proteinExistence type="predicted"/>
<dbReference type="Proteomes" id="UP000291116">
    <property type="component" value="Unassembled WGS sequence"/>
</dbReference>
<dbReference type="EMBL" id="CAACVS010000092">
    <property type="protein sequence ID" value="VEU36505.1"/>
    <property type="molecule type" value="Genomic_DNA"/>
</dbReference>
<dbReference type="OrthoDB" id="39987at2759"/>
<organism evidence="3 4">
    <name type="scientific">Pseudo-nitzschia multistriata</name>
    <dbReference type="NCBI Taxonomy" id="183589"/>
    <lineage>
        <taxon>Eukaryota</taxon>
        <taxon>Sar</taxon>
        <taxon>Stramenopiles</taxon>
        <taxon>Ochrophyta</taxon>
        <taxon>Bacillariophyta</taxon>
        <taxon>Bacillariophyceae</taxon>
        <taxon>Bacillariophycidae</taxon>
        <taxon>Bacillariales</taxon>
        <taxon>Bacillariaceae</taxon>
        <taxon>Pseudo-nitzschia</taxon>
    </lineage>
</organism>
<evidence type="ECO:0000313" key="3">
    <source>
        <dbReference type="EMBL" id="VEU36505.1"/>
    </source>
</evidence>
<feature type="signal peptide" evidence="2">
    <location>
        <begin position="1"/>
        <end position="19"/>
    </location>
</feature>
<sequence length="397" mass="43820">MISRTSFAAVLLAATTTSAFVAPTHNNNNNNNHHRIASASTKTSLSATDRLEQGDPVLLVGPGFQQLVLAKHMARAGLKPIVVASQTKLDSFFKSFLKTGDAEDHVGDEDPEGLHKQIRDDSTIGMPEAGDPYFGELKGVVFCAEEAVLPKEFVERVIDFEDSGMSPFADGKPARTICLLPVSNKQTKEKANNWIPIFNMDSKKDDMWSNFEKAFVAHPSYKEADGNASIVRFGSLLGGSTDGPPVLRDYGLDEGMYKMTLEQYRDMRERAFDRYKLSAQVLKGNTINARPADQDTKEKDALAKYPGNVREMFPILGDYPEIDRTNRHTLASGLVQALMQPVSAIGKEITILSKASSEIPTEEEWLEMFANPAAASWPDPFAFEPEKYGMFANDDLN</sequence>
<dbReference type="AlphaFoldDB" id="A0A448Z3D9"/>
<evidence type="ECO:0000256" key="2">
    <source>
        <dbReference type="SAM" id="SignalP"/>
    </source>
</evidence>
<keyword evidence="2" id="KW-0732">Signal</keyword>
<accession>A0A448Z3D9</accession>